<dbReference type="EMBL" id="CAXIEN010000202">
    <property type="protein sequence ID" value="CAL1286374.1"/>
    <property type="molecule type" value="Genomic_DNA"/>
</dbReference>
<feature type="domain" description="CRAL-TRIO" evidence="2">
    <location>
        <begin position="87"/>
        <end position="243"/>
    </location>
</feature>
<dbReference type="PROSITE" id="PS50202">
    <property type="entry name" value="MSP"/>
    <property type="match status" value="1"/>
</dbReference>
<dbReference type="Gene3D" id="2.60.40.10">
    <property type="entry name" value="Immunoglobulins"/>
    <property type="match status" value="1"/>
</dbReference>
<keyword evidence="5" id="KW-1185">Reference proteome</keyword>
<organism evidence="4 5">
    <name type="scientific">Larinioides sclopetarius</name>
    <dbReference type="NCBI Taxonomy" id="280406"/>
    <lineage>
        <taxon>Eukaryota</taxon>
        <taxon>Metazoa</taxon>
        <taxon>Ecdysozoa</taxon>
        <taxon>Arthropoda</taxon>
        <taxon>Chelicerata</taxon>
        <taxon>Arachnida</taxon>
        <taxon>Araneae</taxon>
        <taxon>Araneomorphae</taxon>
        <taxon>Entelegynae</taxon>
        <taxon>Araneoidea</taxon>
        <taxon>Araneidae</taxon>
        <taxon>Larinioides</taxon>
    </lineage>
</organism>
<dbReference type="GO" id="GO:0012505">
    <property type="term" value="C:endomembrane system"/>
    <property type="evidence" value="ECO:0007669"/>
    <property type="project" value="TreeGrafter"/>
</dbReference>
<dbReference type="AlphaFoldDB" id="A0AAV2AR45"/>
<comment type="caution">
    <text evidence="4">The sequence shown here is derived from an EMBL/GenBank/DDBJ whole genome shotgun (WGS) entry which is preliminary data.</text>
</comment>
<evidence type="ECO:0000313" key="5">
    <source>
        <dbReference type="Proteomes" id="UP001497382"/>
    </source>
</evidence>
<dbReference type="Pfam" id="PF00650">
    <property type="entry name" value="CRAL_TRIO"/>
    <property type="match status" value="1"/>
</dbReference>
<dbReference type="InterPro" id="IPR013783">
    <property type="entry name" value="Ig-like_fold"/>
</dbReference>
<dbReference type="InterPro" id="IPR001251">
    <property type="entry name" value="CRAL-TRIO_dom"/>
</dbReference>
<dbReference type="InterPro" id="IPR000535">
    <property type="entry name" value="MSP_dom"/>
</dbReference>
<dbReference type="InterPro" id="IPR036273">
    <property type="entry name" value="CRAL/TRIO_N_dom_sf"/>
</dbReference>
<dbReference type="SUPFAM" id="SSF49354">
    <property type="entry name" value="PapD-like"/>
    <property type="match status" value="1"/>
</dbReference>
<dbReference type="Gene3D" id="3.40.525.10">
    <property type="entry name" value="CRAL-TRIO lipid binding domain"/>
    <property type="match status" value="1"/>
</dbReference>
<dbReference type="SUPFAM" id="SSF52087">
    <property type="entry name" value="CRAL/TRIO domain"/>
    <property type="match status" value="1"/>
</dbReference>
<dbReference type="Proteomes" id="UP001497382">
    <property type="component" value="Unassembled WGS sequence"/>
</dbReference>
<protein>
    <recommendedName>
        <fullName evidence="6">Motile sperm domain-containing protein 2</fullName>
    </recommendedName>
</protein>
<feature type="domain" description="MSP" evidence="3">
    <location>
        <begin position="303"/>
        <end position="421"/>
    </location>
</feature>
<dbReference type="Pfam" id="PF00635">
    <property type="entry name" value="Motile_Sperm"/>
    <property type="match status" value="1"/>
</dbReference>
<sequence>MVVPVDVPNHTDQELHIQLRNTFLENLNSNGNYDDYEENDLERIRNDDKYCQRFILHKKGKLADALEMVDEALRWRKSFGVKDVNMGTLPLEFFQAKAVFPYNKDKEGNPIIMILVRYHRKAPEFAKELRRFVIYWVEEMEEQTKGGQMSVIMSCAGAGLSNLDLDLIKFLITLFRSYYPHSLAHILIFDMPWILQPAWKIIKAWLPEDFVDKIVFVNKTSILEYVTADNLPVEMGGTDTKEYQPPTEEDMRNAKNRTEPKRVHFSHNPESLSSILGVANENGVEPKPSQVVITDDYTVIGGILKINPATHLHFNKPSENATNDVVIKLLNVSEKPISYKVKTNNIESYRVKPSLGIIKAGDNIEINVILLAGYLPQITDKFLIMAMEISDPTLSMPSLNTLWKSTPQDRIADHKLKCVLKKDEELSITEESEIEKSLKNLNLVIANLESKIQTLDTKQNSILFRQSTQLCLTVLFIAMFLGHVFLHLDSFWPSLLDKYF</sequence>
<dbReference type="SMART" id="SM00516">
    <property type="entry name" value="SEC14"/>
    <property type="match status" value="1"/>
</dbReference>
<feature type="coiled-coil region" evidence="1">
    <location>
        <begin position="431"/>
        <end position="458"/>
    </location>
</feature>
<dbReference type="SUPFAM" id="SSF46938">
    <property type="entry name" value="CRAL/TRIO N-terminal domain"/>
    <property type="match status" value="1"/>
</dbReference>
<dbReference type="PANTHER" id="PTHR46384:SF1">
    <property type="entry name" value="MOTILE SPERM DOMAIN-CONTAINING PROTEIN 2"/>
    <property type="match status" value="1"/>
</dbReference>
<dbReference type="CDD" id="cd00170">
    <property type="entry name" value="SEC14"/>
    <property type="match status" value="1"/>
</dbReference>
<dbReference type="InterPro" id="IPR053012">
    <property type="entry name" value="ER-organelle_contact"/>
</dbReference>
<gene>
    <name evidence="4" type="ORF">LARSCL_LOCUS14214</name>
</gene>
<evidence type="ECO:0000259" key="2">
    <source>
        <dbReference type="PROSITE" id="PS50191"/>
    </source>
</evidence>
<dbReference type="GO" id="GO:0140284">
    <property type="term" value="C:endoplasmic reticulum-endosome membrane contact site"/>
    <property type="evidence" value="ECO:0007669"/>
    <property type="project" value="TreeGrafter"/>
</dbReference>
<keyword evidence="1" id="KW-0175">Coiled coil</keyword>
<evidence type="ECO:0008006" key="6">
    <source>
        <dbReference type="Google" id="ProtNLM"/>
    </source>
</evidence>
<name>A0AAV2AR45_9ARAC</name>
<dbReference type="PROSITE" id="PS50191">
    <property type="entry name" value="CRAL_TRIO"/>
    <property type="match status" value="1"/>
</dbReference>
<dbReference type="InterPro" id="IPR036865">
    <property type="entry name" value="CRAL-TRIO_dom_sf"/>
</dbReference>
<evidence type="ECO:0000259" key="3">
    <source>
        <dbReference type="PROSITE" id="PS50202"/>
    </source>
</evidence>
<reference evidence="4 5" key="1">
    <citation type="submission" date="2024-04" db="EMBL/GenBank/DDBJ databases">
        <authorList>
            <person name="Rising A."/>
            <person name="Reimegard J."/>
            <person name="Sonavane S."/>
            <person name="Akerstrom W."/>
            <person name="Nylinder S."/>
            <person name="Hedman E."/>
            <person name="Kallberg Y."/>
        </authorList>
    </citation>
    <scope>NUCLEOTIDE SEQUENCE [LARGE SCALE GENOMIC DNA]</scope>
</reference>
<dbReference type="InterPro" id="IPR008962">
    <property type="entry name" value="PapD-like_sf"/>
</dbReference>
<evidence type="ECO:0000313" key="4">
    <source>
        <dbReference type="EMBL" id="CAL1286374.1"/>
    </source>
</evidence>
<evidence type="ECO:0000256" key="1">
    <source>
        <dbReference type="SAM" id="Coils"/>
    </source>
</evidence>
<dbReference type="PANTHER" id="PTHR46384">
    <property type="entry name" value="MOTILE SPERM DOMAIN-CONTAINING PROTEIN 2"/>
    <property type="match status" value="1"/>
</dbReference>
<accession>A0AAV2AR45</accession>
<proteinExistence type="predicted"/>